<dbReference type="Gramene" id="Jr01_05730_p2">
    <property type="protein sequence ID" value="cds.Jr01_05730_p2"/>
    <property type="gene ID" value="Jr01_05730"/>
</dbReference>
<feature type="region of interest" description="Disordered" evidence="1">
    <location>
        <begin position="1"/>
        <end position="89"/>
    </location>
</feature>
<comment type="caution">
    <text evidence="2">The sequence shown here is derived from an EMBL/GenBank/DDBJ whole genome shotgun (WGS) entry which is preliminary data.</text>
</comment>
<evidence type="ECO:0000256" key="1">
    <source>
        <dbReference type="SAM" id="MobiDB-lite"/>
    </source>
</evidence>
<feature type="compositionally biased region" description="Acidic residues" evidence="1">
    <location>
        <begin position="53"/>
        <end position="72"/>
    </location>
</feature>
<sequence length="130" mass="12305">MGAAAGASSAVGPAAGPSVYSLPGAGGEEAPVSGEEASEGEAAGVEVGVAEALGEEEPVGLDADDLGADDSEPFGTGAAEGDDDGVVGEDFGVGEALGELVGASSAWAATTPATAMQTKAKTINLRAIIT</sequence>
<dbReference type="AlphaFoldDB" id="A0A833XXB3"/>
<dbReference type="Proteomes" id="UP000619265">
    <property type="component" value="Unassembled WGS sequence"/>
</dbReference>
<proteinExistence type="predicted"/>
<organism evidence="2 3">
    <name type="scientific">Juglans regia</name>
    <name type="common">English walnut</name>
    <dbReference type="NCBI Taxonomy" id="51240"/>
    <lineage>
        <taxon>Eukaryota</taxon>
        <taxon>Viridiplantae</taxon>
        <taxon>Streptophyta</taxon>
        <taxon>Embryophyta</taxon>
        <taxon>Tracheophyta</taxon>
        <taxon>Spermatophyta</taxon>
        <taxon>Magnoliopsida</taxon>
        <taxon>eudicotyledons</taxon>
        <taxon>Gunneridae</taxon>
        <taxon>Pentapetalae</taxon>
        <taxon>rosids</taxon>
        <taxon>fabids</taxon>
        <taxon>Fagales</taxon>
        <taxon>Juglandaceae</taxon>
        <taxon>Juglans</taxon>
    </lineage>
</organism>
<evidence type="ECO:0000313" key="2">
    <source>
        <dbReference type="EMBL" id="KAF5479732.1"/>
    </source>
</evidence>
<feature type="compositionally biased region" description="Low complexity" evidence="1">
    <location>
        <begin position="28"/>
        <end position="52"/>
    </location>
</feature>
<dbReference type="EMBL" id="LIHL02000001">
    <property type="protein sequence ID" value="KAF5479732.1"/>
    <property type="molecule type" value="Genomic_DNA"/>
</dbReference>
<reference evidence="2" key="2">
    <citation type="submission" date="2020-03" db="EMBL/GenBank/DDBJ databases">
        <title>Walnut 2.0.</title>
        <authorList>
            <person name="Marrano A."/>
            <person name="Britton M."/>
            <person name="Zimin A.V."/>
            <person name="Zaini P.A."/>
            <person name="Workman R."/>
            <person name="Puiu D."/>
            <person name="Bianco L."/>
            <person name="Allen B.J."/>
            <person name="Troggio M."/>
            <person name="Leslie C.A."/>
            <person name="Timp W."/>
            <person name="Dendekar A."/>
            <person name="Salzberg S.L."/>
            <person name="Neale D.B."/>
        </authorList>
    </citation>
    <scope>NUCLEOTIDE SEQUENCE</scope>
    <source>
        <tissue evidence="2">Leaves</tissue>
    </source>
</reference>
<gene>
    <name evidence="2" type="ORF">F2P56_000529</name>
</gene>
<protein>
    <submittedName>
        <fullName evidence="2">Uncharacterized protein</fullName>
    </submittedName>
</protein>
<name>A0A833XXB3_JUGRE</name>
<feature type="compositionally biased region" description="Low complexity" evidence="1">
    <location>
        <begin position="1"/>
        <end position="19"/>
    </location>
</feature>
<evidence type="ECO:0000313" key="3">
    <source>
        <dbReference type="Proteomes" id="UP000619265"/>
    </source>
</evidence>
<reference evidence="2" key="1">
    <citation type="submission" date="2015-10" db="EMBL/GenBank/DDBJ databases">
        <authorList>
            <person name="Martinez-Garcia P.J."/>
            <person name="Crepeau M.W."/>
            <person name="Puiu D."/>
            <person name="Gonzalez-Ibeas D."/>
            <person name="Whalen J."/>
            <person name="Stevens K."/>
            <person name="Paul R."/>
            <person name="Butterfield T."/>
            <person name="Britton M."/>
            <person name="Reagan R."/>
            <person name="Chakraborty S."/>
            <person name="Walawage S.L."/>
            <person name="Vasquez-Gross H.A."/>
            <person name="Cardeno C."/>
            <person name="Famula R."/>
            <person name="Pratt K."/>
            <person name="Kuruganti S."/>
            <person name="Aradhya M.K."/>
            <person name="Leslie C.A."/>
            <person name="Dandekar A.M."/>
            <person name="Salzberg S.L."/>
            <person name="Wegrzyn J.L."/>
            <person name="Langley C.H."/>
            <person name="Neale D.B."/>
        </authorList>
    </citation>
    <scope>NUCLEOTIDE SEQUENCE</scope>
    <source>
        <tissue evidence="2">Leaves</tissue>
    </source>
</reference>
<accession>A0A833XXB3</accession>